<evidence type="ECO:0000313" key="1">
    <source>
        <dbReference type="EMBL" id="KAK0180387.1"/>
    </source>
</evidence>
<gene>
    <name evidence="1" type="ORF">PV327_006031</name>
</gene>
<evidence type="ECO:0000313" key="2">
    <source>
        <dbReference type="Proteomes" id="UP001168972"/>
    </source>
</evidence>
<protein>
    <submittedName>
        <fullName evidence="1">Uncharacterized protein</fullName>
    </submittedName>
</protein>
<reference evidence="1" key="1">
    <citation type="journal article" date="2023" name="bioRxiv">
        <title>Scaffold-level genome assemblies of two parasitoid biocontrol wasps reveal the parthenogenesis mechanism and an associated novel virus.</title>
        <authorList>
            <person name="Inwood S."/>
            <person name="Skelly J."/>
            <person name="Guhlin J."/>
            <person name="Harrop T."/>
            <person name="Goldson S."/>
            <person name="Dearden P."/>
        </authorList>
    </citation>
    <scope>NUCLEOTIDE SEQUENCE</scope>
    <source>
        <strain evidence="1">Lincoln</strain>
        <tissue evidence="1">Whole body</tissue>
    </source>
</reference>
<comment type="caution">
    <text evidence="1">The sequence shown here is derived from an EMBL/GenBank/DDBJ whole genome shotgun (WGS) entry which is preliminary data.</text>
</comment>
<proteinExistence type="predicted"/>
<dbReference type="EMBL" id="JAQQBR010000003">
    <property type="protein sequence ID" value="KAK0180387.1"/>
    <property type="molecule type" value="Genomic_DNA"/>
</dbReference>
<dbReference type="Proteomes" id="UP001168972">
    <property type="component" value="Unassembled WGS sequence"/>
</dbReference>
<accession>A0AA39L0G0</accession>
<organism evidence="1 2">
    <name type="scientific">Microctonus hyperodae</name>
    <name type="common">Parasitoid wasp</name>
    <dbReference type="NCBI Taxonomy" id="165561"/>
    <lineage>
        <taxon>Eukaryota</taxon>
        <taxon>Metazoa</taxon>
        <taxon>Ecdysozoa</taxon>
        <taxon>Arthropoda</taxon>
        <taxon>Hexapoda</taxon>
        <taxon>Insecta</taxon>
        <taxon>Pterygota</taxon>
        <taxon>Neoptera</taxon>
        <taxon>Endopterygota</taxon>
        <taxon>Hymenoptera</taxon>
        <taxon>Apocrita</taxon>
        <taxon>Ichneumonoidea</taxon>
        <taxon>Braconidae</taxon>
        <taxon>Euphorinae</taxon>
        <taxon>Microctonus</taxon>
    </lineage>
</organism>
<name>A0AA39L0G0_MICHY</name>
<keyword evidence="2" id="KW-1185">Reference proteome</keyword>
<sequence>MNNIDDLEILSKLNKEKYIPKPTLEVRSSIISKASSTNSVKEIMDTCEEGTLIKDDNMDNDGFTNPRKQETIRDDEILFVFKNINTAEKNYLTALSNFIIAMSLGNSICRVYVRAYKIADKS</sequence>
<reference evidence="1" key="2">
    <citation type="submission" date="2023-03" db="EMBL/GenBank/DDBJ databases">
        <authorList>
            <person name="Inwood S.N."/>
            <person name="Skelly J.G."/>
            <person name="Guhlin J."/>
            <person name="Harrop T.W.R."/>
            <person name="Goldson S.G."/>
            <person name="Dearden P.K."/>
        </authorList>
    </citation>
    <scope>NUCLEOTIDE SEQUENCE</scope>
    <source>
        <strain evidence="1">Lincoln</strain>
        <tissue evidence="1">Whole body</tissue>
    </source>
</reference>
<dbReference type="AlphaFoldDB" id="A0AA39L0G0"/>